<keyword evidence="1" id="KW-0472">Membrane</keyword>
<dbReference type="AlphaFoldDB" id="A0A502FJS6"/>
<evidence type="ECO:0000256" key="1">
    <source>
        <dbReference type="SAM" id="Phobius"/>
    </source>
</evidence>
<organism evidence="2 3">
    <name type="scientific">Sphingomonas glacialis</name>
    <dbReference type="NCBI Taxonomy" id="658225"/>
    <lineage>
        <taxon>Bacteria</taxon>
        <taxon>Pseudomonadati</taxon>
        <taxon>Pseudomonadota</taxon>
        <taxon>Alphaproteobacteria</taxon>
        <taxon>Sphingomonadales</taxon>
        <taxon>Sphingomonadaceae</taxon>
        <taxon>Sphingomonas</taxon>
    </lineage>
</organism>
<dbReference type="Pfam" id="PF11804">
    <property type="entry name" value="DUF3325"/>
    <property type="match status" value="1"/>
</dbReference>
<protein>
    <submittedName>
        <fullName evidence="2">DUF3325 domain-containing protein</fullName>
    </submittedName>
</protein>
<dbReference type="InterPro" id="IPR021762">
    <property type="entry name" value="DUF3325"/>
</dbReference>
<feature type="transmembrane region" description="Helical" evidence="1">
    <location>
        <begin position="38"/>
        <end position="56"/>
    </location>
</feature>
<feature type="transmembrane region" description="Helical" evidence="1">
    <location>
        <begin position="63"/>
        <end position="86"/>
    </location>
</feature>
<gene>
    <name evidence="2" type="ORF">EAH76_17765</name>
</gene>
<keyword evidence="1" id="KW-0812">Transmembrane</keyword>
<dbReference type="RefSeq" id="WP_140851622.1">
    <property type="nucleotide sequence ID" value="NZ_RCZC01000006.1"/>
</dbReference>
<proteinExistence type="predicted"/>
<sequence>MTALAFLASALAFLLFGLATDQHHGKRFRRPCPKRRALALRATAWACLALAFALSLQAWGPVFGAIGWVATVMSGAALVFGGLNFIPLSAPAFRKG</sequence>
<name>A0A502FJS6_9SPHN</name>
<accession>A0A502FJS6</accession>
<dbReference type="Proteomes" id="UP000319931">
    <property type="component" value="Unassembled WGS sequence"/>
</dbReference>
<evidence type="ECO:0000313" key="2">
    <source>
        <dbReference type="EMBL" id="TPG49730.1"/>
    </source>
</evidence>
<comment type="caution">
    <text evidence="2">The sequence shown here is derived from an EMBL/GenBank/DDBJ whole genome shotgun (WGS) entry which is preliminary data.</text>
</comment>
<keyword evidence="1" id="KW-1133">Transmembrane helix</keyword>
<dbReference type="EMBL" id="RCZC01000006">
    <property type="protein sequence ID" value="TPG49730.1"/>
    <property type="molecule type" value="Genomic_DNA"/>
</dbReference>
<evidence type="ECO:0000313" key="3">
    <source>
        <dbReference type="Proteomes" id="UP000319931"/>
    </source>
</evidence>
<dbReference type="OrthoDB" id="7583164at2"/>
<reference evidence="2 3" key="1">
    <citation type="journal article" date="2019" name="Environ. Microbiol.">
        <title>Species interactions and distinct microbial communities in high Arctic permafrost affected cryosols are associated with the CH4 and CO2 gas fluxes.</title>
        <authorList>
            <person name="Altshuler I."/>
            <person name="Hamel J."/>
            <person name="Turney S."/>
            <person name="Magnuson E."/>
            <person name="Levesque R."/>
            <person name="Greer C."/>
            <person name="Whyte L.G."/>
        </authorList>
    </citation>
    <scope>NUCLEOTIDE SEQUENCE [LARGE SCALE GENOMIC DNA]</scope>
    <source>
        <strain evidence="2 3">E6.1</strain>
    </source>
</reference>
<keyword evidence="3" id="KW-1185">Reference proteome</keyword>